<dbReference type="InterPro" id="IPR036236">
    <property type="entry name" value="Znf_C2H2_sf"/>
</dbReference>
<dbReference type="Pfam" id="PF02892">
    <property type="entry name" value="zf-BED"/>
    <property type="match status" value="1"/>
</dbReference>
<evidence type="ECO:0000259" key="12">
    <source>
        <dbReference type="PROSITE" id="PS50808"/>
    </source>
</evidence>
<dbReference type="InterPro" id="IPR025525">
    <property type="entry name" value="hAT-like_transposase_RNase-H"/>
</dbReference>
<evidence type="ECO:0000256" key="8">
    <source>
        <dbReference type="ARBA" id="ARBA00023163"/>
    </source>
</evidence>
<evidence type="ECO:0000256" key="4">
    <source>
        <dbReference type="ARBA" id="ARBA00022771"/>
    </source>
</evidence>
<keyword evidence="6" id="KW-0805">Transcription regulation</keyword>
<dbReference type="OrthoDB" id="784034at2759"/>
<dbReference type="Pfam" id="PF05699">
    <property type="entry name" value="Dimer_Tnp_hAT"/>
    <property type="match status" value="1"/>
</dbReference>
<keyword evidence="3" id="KW-0479">Metal-binding</keyword>
<evidence type="ECO:0000256" key="5">
    <source>
        <dbReference type="ARBA" id="ARBA00022833"/>
    </source>
</evidence>
<dbReference type="InterPro" id="IPR052035">
    <property type="entry name" value="ZnF_BED_domain_contain"/>
</dbReference>
<evidence type="ECO:0000256" key="2">
    <source>
        <dbReference type="ARBA" id="ARBA00011738"/>
    </source>
</evidence>
<keyword evidence="5" id="KW-0862">Zinc</keyword>
<comment type="subcellular location">
    <subcellularLocation>
        <location evidence="1">Nucleus</location>
    </subcellularLocation>
</comment>
<comment type="subunit">
    <text evidence="2">Homodimer.</text>
</comment>
<dbReference type="RefSeq" id="XP_020103149.1">
    <property type="nucleotide sequence ID" value="XM_020247560.1"/>
</dbReference>
<keyword evidence="9" id="KW-0539">Nucleus</keyword>
<dbReference type="SUPFAM" id="SSF53098">
    <property type="entry name" value="Ribonuclease H-like"/>
    <property type="match status" value="1"/>
</dbReference>
<dbReference type="GeneID" id="109720422"/>
<dbReference type="GO" id="GO:0046983">
    <property type="term" value="F:protein dimerization activity"/>
    <property type="evidence" value="ECO:0007669"/>
    <property type="project" value="InterPro"/>
</dbReference>
<sequence length="770" mass="88925">MAPRRRPSSRSTRDGTSDVPEQSEASGDPVLCEQMSTLMGVVVRQEEQIKELHELLARQTAAAAPVAARRVPAGVVMDSGVVASDSVEMEAEKERALTALMTFKKIIWLPIIMSNQNVDENNTTKIVGPNESIINKKENEEAKQSKRRSKVWDEFMIENTPNGPKAKCNHCKHLLSAGSKSGTTHLTRHLEHACNKRPNKDIRQMLLSNSARDEIKCFTFNLEHSRRLFAKLIIYGELSFLFAENPVLTEWIKSLQPLYNIVGRKTVKKDCLAYYESEKKKIQNSLQKLTSCVCFTTDLWTSNQKLGYMVITAHYIDDGFILNKRIISFKKLAYPHTSFVIEDALEKCIYDWDLDEKVLAITLDNCSTNDSMIRRFRDKFTHKLRFNGDHVHIRCCAHILNIMVQDGMRIIRDAIENIREIIRYVTVTPSRMQVFNDMAKQMRLPPKKGFALDVATRWNSTFYMLRDALSYKDVLNRYASEYYNNCPSSEEWKKIETISKFLESFQDATKVFSGTKYPTANLYFKEVWEIRTVLSDGKLATDETIKQLTIEMQKKFNKYWSECNKMLLIASILDPRMKLIFLECCFKEVYDEEESTLKIGEIYETLATFYTIYANKRNSQFSKISAENISTKHDGTSCDATDSSKRKLVDIKFSEYKRQLVERPKSSELDKYLEEDVMDIKNMHFDILDWWKNNTLYYPVLSRMARDILAIPVTTVSSKSAFSTSGRIIDQFRSSMNPEIVEALVCSKDWISTEYQNDPSTSTFFDSNDE</sequence>
<keyword evidence="8" id="KW-0804">Transcription</keyword>
<evidence type="ECO:0000256" key="7">
    <source>
        <dbReference type="ARBA" id="ARBA00023125"/>
    </source>
</evidence>
<keyword evidence="7" id="KW-0238">DNA-binding</keyword>
<evidence type="ECO:0000256" key="3">
    <source>
        <dbReference type="ARBA" id="ARBA00022723"/>
    </source>
</evidence>
<dbReference type="InterPro" id="IPR003656">
    <property type="entry name" value="Znf_BED"/>
</dbReference>
<dbReference type="PANTHER" id="PTHR46481">
    <property type="entry name" value="ZINC FINGER BED DOMAIN-CONTAINING PROTEIN 4"/>
    <property type="match status" value="1"/>
</dbReference>
<evidence type="ECO:0000256" key="11">
    <source>
        <dbReference type="SAM" id="MobiDB-lite"/>
    </source>
</evidence>
<protein>
    <submittedName>
        <fullName evidence="14">Zinc finger BED domain-containing protein RICESLEEPER 2-like</fullName>
    </submittedName>
</protein>
<evidence type="ECO:0000256" key="1">
    <source>
        <dbReference type="ARBA" id="ARBA00004123"/>
    </source>
</evidence>
<dbReference type="Proteomes" id="UP000515123">
    <property type="component" value="Linkage group 1"/>
</dbReference>
<evidence type="ECO:0000256" key="6">
    <source>
        <dbReference type="ARBA" id="ARBA00023015"/>
    </source>
</evidence>
<reference evidence="14" key="2">
    <citation type="submission" date="2025-08" db="UniProtKB">
        <authorList>
            <consortium name="RefSeq"/>
        </authorList>
    </citation>
    <scope>IDENTIFICATION</scope>
    <source>
        <tissue evidence="14">Leaf</tissue>
    </source>
</reference>
<evidence type="ECO:0000313" key="14">
    <source>
        <dbReference type="RefSeq" id="XP_020103149.1"/>
    </source>
</evidence>
<dbReference type="PROSITE" id="PS50808">
    <property type="entry name" value="ZF_BED"/>
    <property type="match status" value="1"/>
</dbReference>
<dbReference type="AlphaFoldDB" id="A0A6P5G481"/>
<evidence type="ECO:0000256" key="10">
    <source>
        <dbReference type="PROSITE-ProRule" id="PRU00027"/>
    </source>
</evidence>
<dbReference type="Pfam" id="PF14372">
    <property type="entry name" value="hAT-like_RNase-H"/>
    <property type="match status" value="1"/>
</dbReference>
<dbReference type="SUPFAM" id="SSF57667">
    <property type="entry name" value="beta-beta-alpha zinc fingers"/>
    <property type="match status" value="1"/>
</dbReference>
<keyword evidence="13" id="KW-1185">Reference proteome</keyword>
<keyword evidence="4 10" id="KW-0863">Zinc-finger</keyword>
<dbReference type="SMART" id="SM00614">
    <property type="entry name" value="ZnF_BED"/>
    <property type="match status" value="1"/>
</dbReference>
<proteinExistence type="predicted"/>
<dbReference type="GO" id="GO:0003677">
    <property type="term" value="F:DNA binding"/>
    <property type="evidence" value="ECO:0007669"/>
    <property type="project" value="UniProtKB-KW"/>
</dbReference>
<feature type="domain" description="BED-type" evidence="12">
    <location>
        <begin position="146"/>
        <end position="201"/>
    </location>
</feature>
<reference evidence="13" key="1">
    <citation type="journal article" date="2015" name="Nat. Genet.">
        <title>The pineapple genome and the evolution of CAM photosynthesis.</title>
        <authorList>
            <person name="Ming R."/>
            <person name="VanBuren R."/>
            <person name="Wai C.M."/>
            <person name="Tang H."/>
            <person name="Schatz M.C."/>
            <person name="Bowers J.E."/>
            <person name="Lyons E."/>
            <person name="Wang M.L."/>
            <person name="Chen J."/>
            <person name="Biggers E."/>
            <person name="Zhang J."/>
            <person name="Huang L."/>
            <person name="Zhang L."/>
            <person name="Miao W."/>
            <person name="Zhang J."/>
            <person name="Ye Z."/>
            <person name="Miao C."/>
            <person name="Lin Z."/>
            <person name="Wang H."/>
            <person name="Zhou H."/>
            <person name="Yim W.C."/>
            <person name="Priest H.D."/>
            <person name="Zheng C."/>
            <person name="Woodhouse M."/>
            <person name="Edger P.P."/>
            <person name="Guyot R."/>
            <person name="Guo H.B."/>
            <person name="Guo H."/>
            <person name="Zheng G."/>
            <person name="Singh R."/>
            <person name="Sharma A."/>
            <person name="Min X."/>
            <person name="Zheng Y."/>
            <person name="Lee H."/>
            <person name="Gurtowski J."/>
            <person name="Sedlazeck F.J."/>
            <person name="Harkess A."/>
            <person name="McKain M.R."/>
            <person name="Liao Z."/>
            <person name="Fang J."/>
            <person name="Liu J."/>
            <person name="Zhang X."/>
            <person name="Zhang Q."/>
            <person name="Hu W."/>
            <person name="Qin Y."/>
            <person name="Wang K."/>
            <person name="Chen L.Y."/>
            <person name="Shirley N."/>
            <person name="Lin Y.R."/>
            <person name="Liu L.Y."/>
            <person name="Hernandez A.G."/>
            <person name="Wright C.L."/>
            <person name="Bulone V."/>
            <person name="Tuskan G.A."/>
            <person name="Heath K."/>
            <person name="Zee F."/>
            <person name="Moore P.H."/>
            <person name="Sunkar R."/>
            <person name="Leebens-Mack J.H."/>
            <person name="Mockler T."/>
            <person name="Bennetzen J.L."/>
            <person name="Freeling M."/>
            <person name="Sankoff D."/>
            <person name="Paterson A.H."/>
            <person name="Zhu X."/>
            <person name="Yang X."/>
            <person name="Smith J.A."/>
            <person name="Cushman J.C."/>
            <person name="Paull R.E."/>
            <person name="Yu Q."/>
        </authorList>
    </citation>
    <scope>NUCLEOTIDE SEQUENCE [LARGE SCALE GENOMIC DNA]</scope>
    <source>
        <strain evidence="13">cv. F153</strain>
    </source>
</reference>
<gene>
    <name evidence="14" type="primary">LOC109720422</name>
</gene>
<organism evidence="13 14">
    <name type="scientific">Ananas comosus</name>
    <name type="common">Pineapple</name>
    <name type="synonym">Ananas ananas</name>
    <dbReference type="NCBI Taxonomy" id="4615"/>
    <lineage>
        <taxon>Eukaryota</taxon>
        <taxon>Viridiplantae</taxon>
        <taxon>Streptophyta</taxon>
        <taxon>Embryophyta</taxon>
        <taxon>Tracheophyta</taxon>
        <taxon>Spermatophyta</taxon>
        <taxon>Magnoliopsida</taxon>
        <taxon>Liliopsida</taxon>
        <taxon>Poales</taxon>
        <taxon>Bromeliaceae</taxon>
        <taxon>Bromelioideae</taxon>
        <taxon>Ananas</taxon>
    </lineage>
</organism>
<dbReference type="PANTHER" id="PTHR46481:SF5">
    <property type="entry name" value="OS08G0393150 PROTEIN"/>
    <property type="match status" value="1"/>
</dbReference>
<name>A0A6P5G481_ANACO</name>
<evidence type="ECO:0000256" key="9">
    <source>
        <dbReference type="ARBA" id="ARBA00023242"/>
    </source>
</evidence>
<evidence type="ECO:0000313" key="13">
    <source>
        <dbReference type="Proteomes" id="UP000515123"/>
    </source>
</evidence>
<feature type="region of interest" description="Disordered" evidence="11">
    <location>
        <begin position="1"/>
        <end position="28"/>
    </location>
</feature>
<dbReference type="InterPro" id="IPR012337">
    <property type="entry name" value="RNaseH-like_sf"/>
</dbReference>
<accession>A0A6P5G481</accession>
<dbReference type="GO" id="GO:0008270">
    <property type="term" value="F:zinc ion binding"/>
    <property type="evidence" value="ECO:0007669"/>
    <property type="project" value="UniProtKB-KW"/>
</dbReference>
<dbReference type="InterPro" id="IPR008906">
    <property type="entry name" value="HATC_C_dom"/>
</dbReference>
<dbReference type="GO" id="GO:0005634">
    <property type="term" value="C:nucleus"/>
    <property type="evidence" value="ECO:0007669"/>
    <property type="project" value="UniProtKB-SubCell"/>
</dbReference>